<feature type="transmembrane region" description="Helical" evidence="1">
    <location>
        <begin position="82"/>
        <end position="110"/>
    </location>
</feature>
<dbReference type="EMBL" id="CP084166">
    <property type="protein sequence ID" value="UJG41148.1"/>
    <property type="molecule type" value="Genomic_DNA"/>
</dbReference>
<feature type="transmembrane region" description="Helical" evidence="1">
    <location>
        <begin position="221"/>
        <end position="244"/>
    </location>
</feature>
<accession>A0A9Y1BLE1</accession>
<gene>
    <name evidence="2" type="ORF">K9W45_01485</name>
</gene>
<feature type="transmembrane region" description="Helical" evidence="1">
    <location>
        <begin position="250"/>
        <end position="271"/>
    </location>
</feature>
<dbReference type="Proteomes" id="UP001201020">
    <property type="component" value="Chromosome"/>
</dbReference>
<name>A0A9Y1BLE1_9ARCH</name>
<feature type="transmembrane region" description="Helical" evidence="1">
    <location>
        <begin position="130"/>
        <end position="147"/>
    </location>
</feature>
<keyword evidence="1" id="KW-0472">Membrane</keyword>
<keyword evidence="1" id="KW-0812">Transmembrane</keyword>
<proteinExistence type="predicted"/>
<reference evidence="2" key="1">
    <citation type="journal article" date="2022" name="Nat. Microbiol.">
        <title>Unique mobile elements and scalable gene flow at the prokaryote-eukaryote boundary revealed by circularized Asgard archaea genomes.</title>
        <authorList>
            <person name="Wu F."/>
            <person name="Speth D.R."/>
            <person name="Philosof A."/>
            <person name="Cremiere A."/>
            <person name="Narayanan A."/>
            <person name="Barco R.A."/>
            <person name="Connon S.A."/>
            <person name="Amend J.P."/>
            <person name="Antoshechkin I.A."/>
            <person name="Orphan V.J."/>
        </authorList>
    </citation>
    <scope>NUCLEOTIDE SEQUENCE</scope>
    <source>
        <strain evidence="2">PM71</strain>
    </source>
</reference>
<dbReference type="AlphaFoldDB" id="A0A9Y1BLE1"/>
<evidence type="ECO:0000313" key="2">
    <source>
        <dbReference type="EMBL" id="UJG41148.1"/>
    </source>
</evidence>
<evidence type="ECO:0000256" key="1">
    <source>
        <dbReference type="SAM" id="Phobius"/>
    </source>
</evidence>
<protein>
    <submittedName>
        <fullName evidence="2">Uncharacterized protein</fullName>
    </submittedName>
</protein>
<sequence>MNQKTQKKTIGESTKTDFKVSFTMLKENYKAFIATELFAIVAFLITYMVLFSILSLIYIILPNLSVSDLFVSIKQNYNSSRLFVALITLLSYIVLVGFLNCQYGLAYDIFSSGDMFAEFKSSFSYFRKHWWKYVLLTFIMGISMFIPDRRFIHPVKITSITSVEITLVITLRILQFVLSWIFLVIFSITLPSVTAQGSFTKSFDESFKILKENPKRLITTWGVYFLVFQLPLLVFSLLTISLTVAGIDIILIRIMLVFVVLSYLLIIFIGMPMRALLATRIYNSLIFANVQKTEGETEKKEIMNKKKEQNE</sequence>
<organism evidence="2">
    <name type="scientific">Candidatus Heimdallarchaeum aukensis</name>
    <dbReference type="NCBI Taxonomy" id="2876573"/>
    <lineage>
        <taxon>Archaea</taxon>
        <taxon>Promethearchaeati</taxon>
        <taxon>Candidatus Heimdallarchaeota</taxon>
        <taxon>Candidatus Heimdallarchaeia (ex Rinke et al. 2021) (nom. nud.)</taxon>
        <taxon>Candidatus Heimdallarchaeales</taxon>
        <taxon>Candidatus Heimdallarchaeaceae</taxon>
        <taxon>Candidatus Heimdallarchaeum</taxon>
    </lineage>
</organism>
<feature type="transmembrane region" description="Helical" evidence="1">
    <location>
        <begin position="37"/>
        <end position="61"/>
    </location>
</feature>
<keyword evidence="1" id="KW-1133">Transmembrane helix</keyword>